<keyword evidence="14" id="KW-1185">Reference proteome</keyword>
<dbReference type="Pfam" id="PF00593">
    <property type="entry name" value="TonB_dep_Rec_b-barrel"/>
    <property type="match status" value="1"/>
</dbReference>
<evidence type="ECO:0000256" key="1">
    <source>
        <dbReference type="ARBA" id="ARBA00004571"/>
    </source>
</evidence>
<dbReference type="InterPro" id="IPR012910">
    <property type="entry name" value="Plug_dom"/>
</dbReference>
<dbReference type="SUPFAM" id="SSF56935">
    <property type="entry name" value="Porins"/>
    <property type="match status" value="1"/>
</dbReference>
<accession>A0ABV9KZX1</accession>
<keyword evidence="10" id="KW-0732">Signal</keyword>
<feature type="chain" id="PRO_5045141782" evidence="10">
    <location>
        <begin position="22"/>
        <end position="1054"/>
    </location>
</feature>
<dbReference type="InterPro" id="IPR037066">
    <property type="entry name" value="Plug_dom_sf"/>
</dbReference>
<dbReference type="Gene3D" id="2.40.170.20">
    <property type="entry name" value="TonB-dependent receptor, beta-barrel domain"/>
    <property type="match status" value="1"/>
</dbReference>
<feature type="domain" description="TonB-dependent receptor plug" evidence="12">
    <location>
        <begin position="125"/>
        <end position="238"/>
    </location>
</feature>
<evidence type="ECO:0000256" key="5">
    <source>
        <dbReference type="ARBA" id="ARBA00023077"/>
    </source>
</evidence>
<evidence type="ECO:0000256" key="2">
    <source>
        <dbReference type="ARBA" id="ARBA00022448"/>
    </source>
</evidence>
<dbReference type="Gene3D" id="2.170.130.10">
    <property type="entry name" value="TonB-dependent receptor, plug domain"/>
    <property type="match status" value="1"/>
</dbReference>
<dbReference type="InterPro" id="IPR036942">
    <property type="entry name" value="Beta-barrel_TonB_sf"/>
</dbReference>
<comment type="caution">
    <text evidence="13">The sequence shown here is derived from an EMBL/GenBank/DDBJ whole genome shotgun (WGS) entry which is preliminary data.</text>
</comment>
<evidence type="ECO:0000256" key="6">
    <source>
        <dbReference type="ARBA" id="ARBA00023136"/>
    </source>
</evidence>
<dbReference type="Proteomes" id="UP001596023">
    <property type="component" value="Unassembled WGS sequence"/>
</dbReference>
<dbReference type="NCBIfam" id="TIGR04057">
    <property type="entry name" value="SusC_RagA_signa"/>
    <property type="match status" value="1"/>
</dbReference>
<organism evidence="13 14">
    <name type="scientific">Dysgonomonas termitidis</name>
    <dbReference type="NCBI Taxonomy" id="1516126"/>
    <lineage>
        <taxon>Bacteria</taxon>
        <taxon>Pseudomonadati</taxon>
        <taxon>Bacteroidota</taxon>
        <taxon>Bacteroidia</taxon>
        <taxon>Bacteroidales</taxon>
        <taxon>Dysgonomonadaceae</taxon>
        <taxon>Dysgonomonas</taxon>
    </lineage>
</organism>
<dbReference type="PROSITE" id="PS52016">
    <property type="entry name" value="TONB_DEPENDENT_REC_3"/>
    <property type="match status" value="1"/>
</dbReference>
<gene>
    <name evidence="13" type="ORF">ACFO6W_18020</name>
</gene>
<dbReference type="InterPro" id="IPR000531">
    <property type="entry name" value="Beta-barrel_TonB"/>
</dbReference>
<evidence type="ECO:0000256" key="9">
    <source>
        <dbReference type="RuleBase" id="RU003357"/>
    </source>
</evidence>
<dbReference type="Gene3D" id="2.60.40.1120">
    <property type="entry name" value="Carboxypeptidase-like, regulatory domain"/>
    <property type="match status" value="1"/>
</dbReference>
<evidence type="ECO:0000256" key="8">
    <source>
        <dbReference type="PROSITE-ProRule" id="PRU01360"/>
    </source>
</evidence>
<comment type="subcellular location">
    <subcellularLocation>
        <location evidence="1 8">Cell outer membrane</location>
        <topology evidence="1 8">Multi-pass membrane protein</topology>
    </subcellularLocation>
</comment>
<keyword evidence="7 8" id="KW-0998">Cell outer membrane</keyword>
<dbReference type="InterPro" id="IPR008969">
    <property type="entry name" value="CarboxyPept-like_regulatory"/>
</dbReference>
<feature type="domain" description="TonB-dependent receptor-like beta-barrel" evidence="11">
    <location>
        <begin position="430"/>
        <end position="792"/>
    </location>
</feature>
<proteinExistence type="inferred from homology"/>
<keyword evidence="2 8" id="KW-0813">Transport</keyword>
<reference evidence="14" key="1">
    <citation type="journal article" date="2019" name="Int. J. Syst. Evol. Microbiol.">
        <title>The Global Catalogue of Microorganisms (GCM) 10K type strain sequencing project: providing services to taxonomists for standard genome sequencing and annotation.</title>
        <authorList>
            <consortium name="The Broad Institute Genomics Platform"/>
            <consortium name="The Broad Institute Genome Sequencing Center for Infectious Disease"/>
            <person name="Wu L."/>
            <person name="Ma J."/>
        </authorList>
    </citation>
    <scope>NUCLEOTIDE SEQUENCE [LARGE SCALE GENOMIC DNA]</scope>
    <source>
        <strain evidence="14">CCUG 66188</strain>
    </source>
</reference>
<dbReference type="InterPro" id="IPR039426">
    <property type="entry name" value="TonB-dep_rcpt-like"/>
</dbReference>
<evidence type="ECO:0000259" key="12">
    <source>
        <dbReference type="Pfam" id="PF07715"/>
    </source>
</evidence>
<dbReference type="RefSeq" id="WP_379998955.1">
    <property type="nucleotide sequence ID" value="NZ_JBHSGN010000105.1"/>
</dbReference>
<evidence type="ECO:0000313" key="14">
    <source>
        <dbReference type="Proteomes" id="UP001596023"/>
    </source>
</evidence>
<dbReference type="InterPro" id="IPR023996">
    <property type="entry name" value="TonB-dep_OMP_SusC/RagA"/>
</dbReference>
<evidence type="ECO:0000256" key="3">
    <source>
        <dbReference type="ARBA" id="ARBA00022452"/>
    </source>
</evidence>
<evidence type="ECO:0000313" key="13">
    <source>
        <dbReference type="EMBL" id="MFC4675590.1"/>
    </source>
</evidence>
<protein>
    <submittedName>
        <fullName evidence="13">SusC/RagA family TonB-linked outer membrane protein</fullName>
    </submittedName>
</protein>
<keyword evidence="4 8" id="KW-0812">Transmembrane</keyword>
<evidence type="ECO:0000256" key="10">
    <source>
        <dbReference type="SAM" id="SignalP"/>
    </source>
</evidence>
<dbReference type="EMBL" id="JBHSGN010000105">
    <property type="protein sequence ID" value="MFC4675590.1"/>
    <property type="molecule type" value="Genomic_DNA"/>
</dbReference>
<dbReference type="NCBIfam" id="TIGR04056">
    <property type="entry name" value="OMP_RagA_SusC"/>
    <property type="match status" value="1"/>
</dbReference>
<evidence type="ECO:0000256" key="4">
    <source>
        <dbReference type="ARBA" id="ARBA00022692"/>
    </source>
</evidence>
<dbReference type="Pfam" id="PF13715">
    <property type="entry name" value="CarbopepD_reg_2"/>
    <property type="match status" value="1"/>
</dbReference>
<sequence>MKKRVVLILSCLLLSVGFIVAQTTRISGTVVDSNGEPVISASVVVKGTTVGTITDLDGKFSINVPDGKNTLVFTLVGMKTVEAKPSQNMRVVMENDDKVLEEVVVTAMGISRSDKALGYAVAKVDPSNAVQKAEPDLFRSLNGKIPGVQISSSSSVAGSGTKVSIRGNSSMYGSNDPLYIVDGIPYSNTEVTTGNRLTSAGAYGTGISTLDPNDIESMSVLKGAASAALYGSRAANGVILITTKSGAKRKRQSQKGTEVTISSSYAWETVASLPDYQNTYGPGSDFLYSNANGSWGPAFSDLETFPTWSNYLAAYPELGATQEYKAYPNNVKNLFRTGGLLDLSANIVSYNDKGNFNLTVSRADQDGYIPHSEFERTSFSAGGNQKLDNGIRVGGTLSYSRTIQNGPFFGAGSYTGSASSFARTLLLPRNFDTSLPYENPLTGANLFPLSGVDNPLWSWKYNTINSVNDRTVATVNTGYEFTKWLSFDYTFGWNQYELERRQVINIGSAASSGRGYILKDNYKSQELESIFVLTFNKDFGTDYNLKAVLGHNVNQRTTRRTTVDGTRMIYKGIDNLDNALTQTATENYTRRRLWAMFADVTFGYKNYLYLNATMRNDHSSTLPKDNNSYYYPAFTGSFIFTEAFDIKPEILSFGKLRLGWGQVGNDASPYYKNGTYLKASPFDDRPLMLYPTAIYDEKLKPEFTTEFEVGTELKFFNNRVGIDFAWYTRTIKDMIAPISYPRSTGLIEYYTNFGKINNKGVEIGLSATPIELRNSLKWDIFATFTHNKSKVVSLTDGMERVTLSTGSTSEPQPTMQAGSPYGILRGTKIARDEEGNPLINPATGGYMVDTELGELGDPNPDFKSAITNTISYKGVTFSFMFDMSVGGVIVSGPVSDMLGRGVTKYNEDRLGTRILPGVLANPNTRKPYLDENGNKIPNTVQINENNMWFASSSVSPTFAMNGVHEFSTFDATVFHLSEISLGYEIPKNWLRKTFIGSASFSVIARNLWHYAPGFPKYMNYDPGSNSFGVGNVQGIDRETAPTTRRIGLNLKLTF</sequence>
<dbReference type="Pfam" id="PF07715">
    <property type="entry name" value="Plug"/>
    <property type="match status" value="1"/>
</dbReference>
<feature type="signal peptide" evidence="10">
    <location>
        <begin position="1"/>
        <end position="21"/>
    </location>
</feature>
<keyword evidence="6 8" id="KW-0472">Membrane</keyword>
<dbReference type="SUPFAM" id="SSF49464">
    <property type="entry name" value="Carboxypeptidase regulatory domain-like"/>
    <property type="match status" value="1"/>
</dbReference>
<keyword evidence="5 9" id="KW-0798">TonB box</keyword>
<evidence type="ECO:0000259" key="11">
    <source>
        <dbReference type="Pfam" id="PF00593"/>
    </source>
</evidence>
<dbReference type="InterPro" id="IPR023997">
    <property type="entry name" value="TonB-dep_OMP_SusC/RagA_CS"/>
</dbReference>
<keyword evidence="3 8" id="KW-1134">Transmembrane beta strand</keyword>
<comment type="similarity">
    <text evidence="8 9">Belongs to the TonB-dependent receptor family.</text>
</comment>
<name>A0ABV9KZX1_9BACT</name>
<evidence type="ECO:0000256" key="7">
    <source>
        <dbReference type="ARBA" id="ARBA00023237"/>
    </source>
</evidence>